<comment type="caution">
    <text evidence="2">The sequence shown here is derived from an EMBL/GenBank/DDBJ whole genome shotgun (WGS) entry which is preliminary data.</text>
</comment>
<accession>A0A3D9HKD2</accession>
<dbReference type="EMBL" id="QRDW01000005">
    <property type="protein sequence ID" value="RED49972.1"/>
    <property type="molecule type" value="Genomic_DNA"/>
</dbReference>
<dbReference type="OrthoDB" id="7337675at2"/>
<gene>
    <name evidence="2" type="ORF">DFP90_105345</name>
</gene>
<dbReference type="InterPro" id="IPR011990">
    <property type="entry name" value="TPR-like_helical_dom_sf"/>
</dbReference>
<dbReference type="Proteomes" id="UP000256845">
    <property type="component" value="Unassembled WGS sequence"/>
</dbReference>
<dbReference type="RefSeq" id="WP_147301020.1">
    <property type="nucleotide sequence ID" value="NZ_QRDW01000005.1"/>
</dbReference>
<reference evidence="2 3" key="1">
    <citation type="submission" date="2018-07" db="EMBL/GenBank/DDBJ databases">
        <title>Genomic Encyclopedia of Type Strains, Phase III (KMG-III): the genomes of soil and plant-associated and newly described type strains.</title>
        <authorList>
            <person name="Whitman W."/>
        </authorList>
    </citation>
    <scope>NUCLEOTIDE SEQUENCE [LARGE SCALE GENOMIC DNA]</scope>
    <source>
        <strain evidence="2 3">CECT 8488</strain>
    </source>
</reference>
<sequence length="656" mass="71016">MLGACLFIAPLALPPLSAPALAQNAEIDPLTQSVMQDAMLQLRFAALQLETDDEVGQALEGLVRAMLARDEMDKALEEAGRIDDSLWVARAYRSIAVYLHDKGDIEGAKNYLKLASEKVEVAGRLKRASELLRLIAVKQAEYGDLESAIRTTRKIPSVLTRLQAFQDAAAASQTAAMEDDKATKEVAARVLRQAFEQAKNLKGRGLRLVRIFVGIARNQTRADDKAGATLTLEFAKSQAEKIEQPAARNRSFASIASGYTFASDQARAMAMLRLIPEGSERALALSSVARSLGETGDPDAGISLFILAKEQMLLETNPERAFPVYAQILKDETAIGRYADAFNTAGLITDRRIQAKALMGMGLIMMRQKKYDEAKVLLNYIPFISMRAPIFAEIARHVGEKGKRVEASELLLQALEPTGFEPVPELLPQALKSVLSIQLRFGTPESDSVVFQRARELSRAIPDNLSRVNALTYLATAEASRGLHDDANRTISSAWTIAWLNKKNPAYPLALANIAQSQIAVGDILSAFDTSARLPDPQGEAMEDRAPDGSFRAPKFDALTSVAVAAAKTDETDLALRAARQIDHPPAKAAALAAVAVASAAPDRDLREIVGIGPTDVHSYNVLTISRPAATLQEDEEIVVDEGVIEDVMDVPPNSG</sequence>
<proteinExistence type="predicted"/>
<protein>
    <recommendedName>
        <fullName evidence="4">Tetratricopeptide repeat protein</fullName>
    </recommendedName>
</protein>
<name>A0A3D9HKD2_9PROT</name>
<feature type="chain" id="PRO_5017805479" description="Tetratricopeptide repeat protein" evidence="1">
    <location>
        <begin position="23"/>
        <end position="656"/>
    </location>
</feature>
<dbReference type="AlphaFoldDB" id="A0A3D9HKD2"/>
<evidence type="ECO:0000313" key="3">
    <source>
        <dbReference type="Proteomes" id="UP000256845"/>
    </source>
</evidence>
<evidence type="ECO:0000313" key="2">
    <source>
        <dbReference type="EMBL" id="RED49972.1"/>
    </source>
</evidence>
<feature type="signal peptide" evidence="1">
    <location>
        <begin position="1"/>
        <end position="22"/>
    </location>
</feature>
<keyword evidence="1" id="KW-0732">Signal</keyword>
<dbReference type="Gene3D" id="1.25.40.10">
    <property type="entry name" value="Tetratricopeptide repeat domain"/>
    <property type="match status" value="1"/>
</dbReference>
<dbReference type="SUPFAM" id="SSF48452">
    <property type="entry name" value="TPR-like"/>
    <property type="match status" value="1"/>
</dbReference>
<evidence type="ECO:0000256" key="1">
    <source>
        <dbReference type="SAM" id="SignalP"/>
    </source>
</evidence>
<evidence type="ECO:0008006" key="4">
    <source>
        <dbReference type="Google" id="ProtNLM"/>
    </source>
</evidence>
<organism evidence="2 3">
    <name type="scientific">Aestuariispira insulae</name>
    <dbReference type="NCBI Taxonomy" id="1461337"/>
    <lineage>
        <taxon>Bacteria</taxon>
        <taxon>Pseudomonadati</taxon>
        <taxon>Pseudomonadota</taxon>
        <taxon>Alphaproteobacteria</taxon>
        <taxon>Rhodospirillales</taxon>
        <taxon>Kiloniellaceae</taxon>
        <taxon>Aestuariispira</taxon>
    </lineage>
</organism>
<keyword evidence="3" id="KW-1185">Reference proteome</keyword>